<sequence>MFLDSFHQRQNDIARISAEQACAFAKTVAGDFNPIHDADAKRFCVPGDLMFALVLQEYGLSENMTFHFEGMLGPDKPIALPQQTSSEILLKDAESDKVYLRVERSGESRPCKALAETLSRSYVEFSGHNFPHILVPLMRQNGVMINPQRPLVMYEKMSFTLSRLDFTDPVLTLGETTLSVDGKRGDARLHFEIHCKGEHVGHGQKKLLLSGLRPFCADQIQKMEDDYEARKQQFVKK</sequence>
<dbReference type="Pfam" id="PF12119">
    <property type="entry name" value="DUF3581"/>
    <property type="match status" value="1"/>
</dbReference>
<proteinExistence type="predicted"/>
<evidence type="ECO:0000313" key="2">
    <source>
        <dbReference type="Proteomes" id="UP001165393"/>
    </source>
</evidence>
<reference evidence="1 2" key="1">
    <citation type="journal article" date="2013" name="Antonie Van Leeuwenhoek">
        <title>Echinimonas agarilytica gen. nov., sp. nov., a new gammaproteobacterium isolated from the sea urchin Strongylocentrotus intermedius.</title>
        <authorList>
            <person name="Nedashkovskaya O.I."/>
            <person name="Stenkova A.M."/>
            <person name="Zhukova N.V."/>
            <person name="Van Trappen S."/>
            <person name="Lee J.S."/>
            <person name="Kim S.B."/>
        </authorList>
    </citation>
    <scope>NUCLEOTIDE SEQUENCE [LARGE SCALE GENOMIC DNA]</scope>
    <source>
        <strain evidence="1 2">KMM 6351</strain>
    </source>
</reference>
<keyword evidence="2" id="KW-1185">Reference proteome</keyword>
<comment type="caution">
    <text evidence="1">The sequence shown here is derived from an EMBL/GenBank/DDBJ whole genome shotgun (WGS) entry which is preliminary data.</text>
</comment>
<dbReference type="EMBL" id="JAMQGP010000001">
    <property type="protein sequence ID" value="MCM2678806.1"/>
    <property type="molecule type" value="Genomic_DNA"/>
</dbReference>
<dbReference type="InterPro" id="IPR021974">
    <property type="entry name" value="DUF3581"/>
</dbReference>
<accession>A0AA42B6R7</accession>
<gene>
    <name evidence="1" type="ORF">NAF29_03840</name>
</gene>
<organism evidence="1 2">
    <name type="scientific">Echinimonas agarilytica</name>
    <dbReference type="NCBI Taxonomy" id="1215918"/>
    <lineage>
        <taxon>Bacteria</taxon>
        <taxon>Pseudomonadati</taxon>
        <taxon>Pseudomonadota</taxon>
        <taxon>Gammaproteobacteria</taxon>
        <taxon>Alteromonadales</taxon>
        <taxon>Echinimonadaceae</taxon>
        <taxon>Echinimonas</taxon>
    </lineage>
</organism>
<evidence type="ECO:0000313" key="1">
    <source>
        <dbReference type="EMBL" id="MCM2678806.1"/>
    </source>
</evidence>
<dbReference type="AlphaFoldDB" id="A0AA42B6R7"/>
<dbReference type="RefSeq" id="WP_251260158.1">
    <property type="nucleotide sequence ID" value="NZ_JAMQGP010000001.1"/>
</dbReference>
<name>A0AA42B6R7_9GAMM</name>
<protein>
    <submittedName>
        <fullName evidence="1">DUF3581 domain-containing protein</fullName>
    </submittedName>
</protein>
<dbReference type="Proteomes" id="UP001165393">
    <property type="component" value="Unassembled WGS sequence"/>
</dbReference>